<evidence type="ECO:0000313" key="2">
    <source>
        <dbReference type="EMBL" id="GAA4090750.1"/>
    </source>
</evidence>
<dbReference type="EMBL" id="BAABCV010000003">
    <property type="protein sequence ID" value="GAA4090750.1"/>
    <property type="molecule type" value="Genomic_DNA"/>
</dbReference>
<organism evidence="2 3">
    <name type="scientific">Mucilaginibacter panaciglaebae</name>
    <dbReference type="NCBI Taxonomy" id="502331"/>
    <lineage>
        <taxon>Bacteria</taxon>
        <taxon>Pseudomonadati</taxon>
        <taxon>Bacteroidota</taxon>
        <taxon>Sphingobacteriia</taxon>
        <taxon>Sphingobacteriales</taxon>
        <taxon>Sphingobacteriaceae</taxon>
        <taxon>Mucilaginibacter</taxon>
    </lineage>
</organism>
<keyword evidence="3" id="KW-1185">Reference proteome</keyword>
<reference evidence="3" key="1">
    <citation type="journal article" date="2019" name="Int. J. Syst. Evol. Microbiol.">
        <title>The Global Catalogue of Microorganisms (GCM) 10K type strain sequencing project: providing services to taxonomists for standard genome sequencing and annotation.</title>
        <authorList>
            <consortium name="The Broad Institute Genomics Platform"/>
            <consortium name="The Broad Institute Genome Sequencing Center for Infectious Disease"/>
            <person name="Wu L."/>
            <person name="Ma J."/>
        </authorList>
    </citation>
    <scope>NUCLEOTIDE SEQUENCE [LARGE SCALE GENOMIC DNA]</scope>
    <source>
        <strain evidence="3">JCM 17085</strain>
    </source>
</reference>
<sequence length="655" mass="75631">MIYLTKSRFQISMDCPTKLYYQINSDRYANAKLDDPFLEALAKGGFQVGALARAYYPEGILVNEETNQAALETTKALLERENCTLFEATIQTGPFLVRVDILRKTGNRFELIEVKAKSIHPDTDSFLTNKDKINSHWRSYLTDVAFQELVLKQAFPGVIIDCFLMLADKSKAATVDGLNQKFRIVKENGRYKIKSPEFLTVEELGEKILRKVSVNREIAILQVEQFEFGEEIYSLLSFADQMASDLQKNHKRNIGVGKHCNKCEFQTDEKQFVSGFNECWKEQTGLTDEQLQQPLLFELWRGNLGSKDIISPLINRRDYFLNDFRESDYAPQIIKPTDCFSPTERRTLQIKTTFSRDNAPCYNEEYLTNAFNVFIYPLHFIDFETTALAIPMYAGRKPYEQIAFQFSHHKVEADGKTYHQNQWLNDQVGVFPNFEFVRALKTALETDQGTIFRYHNHENTILNVIFSQLLESNEADKNELCDFIRLITHSKSENHVGKRDMVDLYQLVIGGFYHLSMKGSNSIKSVLPAVIESSNFLKNKYSTACYGTEAIPSLNFKNHTWLLKDDAGKWINPYKRLPAVFEEANSEQLDSLCEENGEELRDGGAAMMAYAKMQFSEMQPDERNFYHNALLKYCELDTLAMVMIYEGWKDYLIHN</sequence>
<protein>
    <recommendedName>
        <fullName evidence="1">DUF2779 domain-containing protein</fullName>
    </recommendedName>
</protein>
<proteinExistence type="predicted"/>
<evidence type="ECO:0000313" key="3">
    <source>
        <dbReference type="Proteomes" id="UP001500841"/>
    </source>
</evidence>
<dbReference type="Pfam" id="PF11074">
    <property type="entry name" value="DUF2779"/>
    <property type="match status" value="1"/>
</dbReference>
<dbReference type="RefSeq" id="WP_345101510.1">
    <property type="nucleotide sequence ID" value="NZ_BAABCV010000003.1"/>
</dbReference>
<feature type="domain" description="DUF2779" evidence="1">
    <location>
        <begin position="379"/>
        <end position="522"/>
    </location>
</feature>
<accession>A0ABP7WK58</accession>
<gene>
    <name evidence="2" type="ORF">GCM10022392_10570</name>
</gene>
<dbReference type="Proteomes" id="UP001500841">
    <property type="component" value="Unassembled WGS sequence"/>
</dbReference>
<dbReference type="InterPro" id="IPR021301">
    <property type="entry name" value="DUF2779"/>
</dbReference>
<evidence type="ECO:0000259" key="1">
    <source>
        <dbReference type="Pfam" id="PF11074"/>
    </source>
</evidence>
<name>A0ABP7WK58_9SPHI</name>
<comment type="caution">
    <text evidence="2">The sequence shown here is derived from an EMBL/GenBank/DDBJ whole genome shotgun (WGS) entry which is preliminary data.</text>
</comment>